<dbReference type="EMBL" id="JAWDGP010003411">
    <property type="protein sequence ID" value="KAK3774439.1"/>
    <property type="molecule type" value="Genomic_DNA"/>
</dbReference>
<protein>
    <submittedName>
        <fullName evidence="2">Uncharacterized protein</fullName>
    </submittedName>
</protein>
<evidence type="ECO:0000256" key="1">
    <source>
        <dbReference type="SAM" id="MobiDB-lite"/>
    </source>
</evidence>
<name>A0AAE0ZRX8_9GAST</name>
<proteinExistence type="predicted"/>
<feature type="region of interest" description="Disordered" evidence="1">
    <location>
        <begin position="76"/>
        <end position="96"/>
    </location>
</feature>
<gene>
    <name evidence="2" type="ORF">RRG08_028625</name>
</gene>
<accession>A0AAE0ZRX8</accession>
<sequence length="96" mass="10754">MVTNQRYVTKVLWLAIHLQANQGTGIKTHDGGVRRQDLGIISGCYSSQRTIHLQATSLPKLKKSFGEDPTAALDEFVLPNPYPDPYPDHITVPRNR</sequence>
<organism evidence="2 3">
    <name type="scientific">Elysia crispata</name>
    <name type="common">lettuce slug</name>
    <dbReference type="NCBI Taxonomy" id="231223"/>
    <lineage>
        <taxon>Eukaryota</taxon>
        <taxon>Metazoa</taxon>
        <taxon>Spiralia</taxon>
        <taxon>Lophotrochozoa</taxon>
        <taxon>Mollusca</taxon>
        <taxon>Gastropoda</taxon>
        <taxon>Heterobranchia</taxon>
        <taxon>Euthyneura</taxon>
        <taxon>Panpulmonata</taxon>
        <taxon>Sacoglossa</taxon>
        <taxon>Placobranchoidea</taxon>
        <taxon>Plakobranchidae</taxon>
        <taxon>Elysia</taxon>
    </lineage>
</organism>
<comment type="caution">
    <text evidence="2">The sequence shown here is derived from an EMBL/GenBank/DDBJ whole genome shotgun (WGS) entry which is preliminary data.</text>
</comment>
<dbReference type="AlphaFoldDB" id="A0AAE0ZRX8"/>
<keyword evidence="3" id="KW-1185">Reference proteome</keyword>
<dbReference type="Proteomes" id="UP001283361">
    <property type="component" value="Unassembled WGS sequence"/>
</dbReference>
<reference evidence="2" key="1">
    <citation type="journal article" date="2023" name="G3 (Bethesda)">
        <title>A reference genome for the long-term kleptoplast-retaining sea slug Elysia crispata morphotype clarki.</title>
        <authorList>
            <person name="Eastman K.E."/>
            <person name="Pendleton A.L."/>
            <person name="Shaikh M.A."/>
            <person name="Suttiyut T."/>
            <person name="Ogas R."/>
            <person name="Tomko P."/>
            <person name="Gavelis G."/>
            <person name="Widhalm J.R."/>
            <person name="Wisecaver J.H."/>
        </authorList>
    </citation>
    <scope>NUCLEOTIDE SEQUENCE</scope>
    <source>
        <strain evidence="2">ECLA1</strain>
    </source>
</reference>
<evidence type="ECO:0000313" key="2">
    <source>
        <dbReference type="EMBL" id="KAK3774439.1"/>
    </source>
</evidence>
<evidence type="ECO:0000313" key="3">
    <source>
        <dbReference type="Proteomes" id="UP001283361"/>
    </source>
</evidence>